<feature type="compositionally biased region" description="Basic and acidic residues" evidence="1">
    <location>
        <begin position="335"/>
        <end position="344"/>
    </location>
</feature>
<gene>
    <name evidence="2" type="ORF">Ctob_016633</name>
</gene>
<dbReference type="Proteomes" id="UP000037460">
    <property type="component" value="Unassembled WGS sequence"/>
</dbReference>
<sequence length="673" mass="72710">MSTLSTATTHDHESPSTPTYPNGEPILYTGNPAELTGILEALNEHFVNNGMFQPLLTHGAVLLRNGKVAVDSFTTATFLTDSTYKAGVGSFAEPYESAAKSIAKYNATPAGKKTALTEVTTKPTDFDTQFIVSPEMCKAEDNKLLKTVLSIIPNETIAGRLRTAAKGSGRALLNLLRTESAKAKPADTALVEARFNAHVLNKIHGAPITAENLAAFIEKYKQLEAMLPAALKNNQTDGTRLEIVNQLAQLDPNICDQYEIRMVALGTSAPSTMDAAVALIEEILRTREARAKLAALSGGAKQLGLLAGDATVSDRDPTKNKPGDEKKSKKTRPPRRPDGNKEGELLKWVEGMDVCKCGGKHLYRDCTDPKTKAWLDASKAKRDAERGKTALAADVTPAAAPASALVSAGARTTTVTISGDHTTDERALLAQLSGFFDSAAPSKIVHSANVAQTKVIDGVVQLVEPSPDEHSLAAALGIDIATADFDPSNTRCPDFVPGCSGTCARQYETDTTDSASSDDEPDPAPRCEECADNPDERLFSRVLKFLPHFWACIVTGMLLGLDPMDRELLDDDAQLMFVVHDCVEERSLDPPRSLPKHRQQHARTFTCLANPRPCDEIYSQANGNISRCEAIGDLPVIVRNKQGTTVQLTFTNVRCVPDFKFSLLSVKQLWNEQ</sequence>
<name>A0A0M0L4J4_9EUKA</name>
<reference evidence="3" key="1">
    <citation type="journal article" date="2015" name="PLoS Genet.">
        <title>Genome Sequence and Transcriptome Analyses of Chrysochromulina tobin: Metabolic Tools for Enhanced Algal Fitness in the Prominent Order Prymnesiales (Haptophyceae).</title>
        <authorList>
            <person name="Hovde B.T."/>
            <person name="Deodato C.R."/>
            <person name="Hunsperger H.M."/>
            <person name="Ryken S.A."/>
            <person name="Yost W."/>
            <person name="Jha R.K."/>
            <person name="Patterson J."/>
            <person name="Monnat R.J. Jr."/>
            <person name="Barlow S.B."/>
            <person name="Starkenburg S.R."/>
            <person name="Cattolico R.A."/>
        </authorList>
    </citation>
    <scope>NUCLEOTIDE SEQUENCE</scope>
    <source>
        <strain evidence="3">CCMP291</strain>
    </source>
</reference>
<feature type="region of interest" description="Disordered" evidence="1">
    <location>
        <begin position="308"/>
        <end position="344"/>
    </location>
</feature>
<keyword evidence="3" id="KW-1185">Reference proteome</keyword>
<dbReference type="EMBL" id="JWZX01000560">
    <property type="protein sequence ID" value="KOO45985.1"/>
    <property type="molecule type" value="Genomic_DNA"/>
</dbReference>
<feature type="non-terminal residue" evidence="2">
    <location>
        <position position="673"/>
    </location>
</feature>
<dbReference type="AlphaFoldDB" id="A0A0M0L4J4"/>
<proteinExistence type="predicted"/>
<accession>A0A0M0L4J4</accession>
<evidence type="ECO:0000313" key="2">
    <source>
        <dbReference type="EMBL" id="KOO45985.1"/>
    </source>
</evidence>
<feature type="region of interest" description="Disordered" evidence="1">
    <location>
        <begin position="1"/>
        <end position="25"/>
    </location>
</feature>
<evidence type="ECO:0000256" key="1">
    <source>
        <dbReference type="SAM" id="MobiDB-lite"/>
    </source>
</evidence>
<feature type="compositionally biased region" description="Basic and acidic residues" evidence="1">
    <location>
        <begin position="312"/>
        <end position="327"/>
    </location>
</feature>
<protein>
    <submittedName>
        <fullName evidence="2">Uncharacterized protein</fullName>
    </submittedName>
</protein>
<comment type="caution">
    <text evidence="2">The sequence shown here is derived from an EMBL/GenBank/DDBJ whole genome shotgun (WGS) entry which is preliminary data.</text>
</comment>
<organism evidence="2 3">
    <name type="scientific">Chrysochromulina tobinii</name>
    <dbReference type="NCBI Taxonomy" id="1460289"/>
    <lineage>
        <taxon>Eukaryota</taxon>
        <taxon>Haptista</taxon>
        <taxon>Haptophyta</taxon>
        <taxon>Prymnesiophyceae</taxon>
        <taxon>Prymnesiales</taxon>
        <taxon>Chrysochromulinaceae</taxon>
        <taxon>Chrysochromulina</taxon>
    </lineage>
</organism>
<evidence type="ECO:0000313" key="3">
    <source>
        <dbReference type="Proteomes" id="UP000037460"/>
    </source>
</evidence>